<sequence length="111" mass="12371">MRIRHYSPHVLGIGHFFRSLEITHALSNHHDLTLVSGEREIGITLPSNISHYPLPPLAMDANFPRLIHDENATGIRASLMVQALAEEPIQHSIGLNDNTSTAPILRQRALQ</sequence>
<protein>
    <submittedName>
        <fullName evidence="1">Uncharacterized protein</fullName>
    </submittedName>
</protein>
<dbReference type="KEGG" id="dfl:DFE_1457"/>
<dbReference type="EMBL" id="AP017378">
    <property type="protein sequence ID" value="BBD08183.1"/>
    <property type="molecule type" value="Genomic_DNA"/>
</dbReference>
<dbReference type="Proteomes" id="UP000269883">
    <property type="component" value="Chromosome"/>
</dbReference>
<proteinExistence type="predicted"/>
<dbReference type="AlphaFoldDB" id="A0A2Z6AYB8"/>
<gene>
    <name evidence="1" type="ORF">DFE_1457</name>
</gene>
<reference evidence="1 2" key="1">
    <citation type="journal article" date="2018" name="Sci. Adv.">
        <title>Multi-heme cytochromes provide a pathway for survival in energy-limited environments.</title>
        <authorList>
            <person name="Deng X."/>
            <person name="Dohmae N."/>
            <person name="Nealson K.H."/>
            <person name="Hashimoto K."/>
            <person name="Okamoto A."/>
        </authorList>
    </citation>
    <scope>NUCLEOTIDE SEQUENCE [LARGE SCALE GENOMIC DNA]</scope>
    <source>
        <strain evidence="1 2">IS5</strain>
    </source>
</reference>
<organism evidence="1 2">
    <name type="scientific">Desulfovibrio ferrophilus</name>
    <dbReference type="NCBI Taxonomy" id="241368"/>
    <lineage>
        <taxon>Bacteria</taxon>
        <taxon>Pseudomonadati</taxon>
        <taxon>Thermodesulfobacteriota</taxon>
        <taxon>Desulfovibrionia</taxon>
        <taxon>Desulfovibrionales</taxon>
        <taxon>Desulfovibrionaceae</taxon>
        <taxon>Desulfovibrio</taxon>
    </lineage>
</organism>
<keyword evidence="2" id="KW-1185">Reference proteome</keyword>
<accession>A0A2Z6AYB8</accession>
<evidence type="ECO:0000313" key="1">
    <source>
        <dbReference type="EMBL" id="BBD08183.1"/>
    </source>
</evidence>
<name>A0A2Z6AYB8_9BACT</name>
<evidence type="ECO:0000313" key="2">
    <source>
        <dbReference type="Proteomes" id="UP000269883"/>
    </source>
</evidence>